<sequence length="202" mass="22733">MHLEHILYYLTDHNNDLVVTRFLLSFTQPGERRLWKGDAMVDLSRRGILTGSWRSANRGIRPPWIMEASQFLSQCTRCDACIQACEHDVLQRGPGGYPSVNFQQSECTFCYACAQACPESLFSPRHTRAWDLIFTIGQACLAYQSVECRRCQDSCELQAILFRPTLSGIYQPQLDNQNCNGCGACVASCPVSAITAEYNHAH</sequence>
<feature type="binding site" evidence="7">
    <location>
        <position position="110"/>
    </location>
    <ligand>
        <name>[4Fe-4S] cluster</name>
        <dbReference type="ChEBI" id="CHEBI:49883"/>
        <label>2</label>
    </ligand>
</feature>
<keyword evidence="4 7" id="KW-0677">Repeat</keyword>
<evidence type="ECO:0000256" key="2">
    <source>
        <dbReference type="ARBA" id="ARBA00022490"/>
    </source>
</evidence>
<dbReference type="FunFam" id="3.30.70.20:FF:000025">
    <property type="entry name" value="Ferredoxin-type protein NapF"/>
    <property type="match status" value="1"/>
</dbReference>
<protein>
    <recommendedName>
        <fullName evidence="7">Ferredoxin-type protein NapF</fullName>
    </recommendedName>
</protein>
<feature type="binding site" evidence="7">
    <location>
        <position position="75"/>
    </location>
    <ligand>
        <name>[4Fe-4S] cluster</name>
        <dbReference type="ChEBI" id="CHEBI:49883"/>
        <label>1</label>
    </ligand>
</feature>
<comment type="similarity">
    <text evidence="7">Belongs to the NapF family.</text>
</comment>
<comment type="subunit">
    <text evidence="7">Interacts with the cytoplasmic NapA precursor.</text>
</comment>
<dbReference type="NCBIfam" id="TIGR00402">
    <property type="entry name" value="napF"/>
    <property type="match status" value="1"/>
</dbReference>
<dbReference type="HAMAP" id="MF_02201">
    <property type="entry name" value="NapF"/>
    <property type="match status" value="1"/>
</dbReference>
<feature type="domain" description="4Fe-4S ferredoxin-type" evidence="8">
    <location>
        <begin position="96"/>
        <end position="127"/>
    </location>
</feature>
<dbReference type="SUPFAM" id="SSF54862">
    <property type="entry name" value="4Fe-4S ferredoxins"/>
    <property type="match status" value="1"/>
</dbReference>
<dbReference type="Gene3D" id="3.30.70.20">
    <property type="match status" value="2"/>
</dbReference>
<feature type="binding site" evidence="7">
    <location>
        <position position="179"/>
    </location>
    <ligand>
        <name>[4Fe-4S] cluster</name>
        <dbReference type="ChEBI" id="CHEBI:49883"/>
        <label>3</label>
    </ligand>
</feature>
<evidence type="ECO:0000259" key="8">
    <source>
        <dbReference type="PROSITE" id="PS51379"/>
    </source>
</evidence>
<dbReference type="PANTHER" id="PTHR43687">
    <property type="entry name" value="ADENYLYLSULFATE REDUCTASE, BETA SUBUNIT"/>
    <property type="match status" value="1"/>
</dbReference>
<comment type="cofactor">
    <cofactor evidence="7">
        <name>[4Fe-4S] cluster</name>
        <dbReference type="ChEBI" id="CHEBI:49883"/>
    </cofactor>
</comment>
<proteinExistence type="inferred from homology"/>
<feature type="binding site" evidence="7">
    <location>
        <position position="78"/>
    </location>
    <ligand>
        <name>[4Fe-4S] cluster</name>
        <dbReference type="ChEBI" id="CHEBI:49883"/>
        <label>1</label>
    </ligand>
</feature>
<organism evidence="9">
    <name type="scientific">Citrobacter amalonaticus</name>
    <dbReference type="NCBI Taxonomy" id="35703"/>
    <lineage>
        <taxon>Bacteria</taxon>
        <taxon>Pseudomonadati</taxon>
        <taxon>Pseudomonadota</taxon>
        <taxon>Gammaproteobacteria</taxon>
        <taxon>Enterobacterales</taxon>
        <taxon>Enterobacteriaceae</taxon>
        <taxon>Citrobacter</taxon>
    </lineage>
</organism>
<dbReference type="PROSITE" id="PS00198">
    <property type="entry name" value="4FE4S_FER_1"/>
    <property type="match status" value="1"/>
</dbReference>
<keyword evidence="5 7" id="KW-0408">Iron</keyword>
<evidence type="ECO:0000313" key="9">
    <source>
        <dbReference type="EMBL" id="VYS93456.1"/>
    </source>
</evidence>
<dbReference type="InterPro" id="IPR004496">
    <property type="entry name" value="NapF"/>
</dbReference>
<dbReference type="PROSITE" id="PS51379">
    <property type="entry name" value="4FE4S_FER_2"/>
    <property type="match status" value="3"/>
</dbReference>
<dbReference type="EMBL" id="CACRTI010000002">
    <property type="protein sequence ID" value="VYS93456.1"/>
    <property type="molecule type" value="Genomic_DNA"/>
</dbReference>
<evidence type="ECO:0000256" key="1">
    <source>
        <dbReference type="ARBA" id="ARBA00022485"/>
    </source>
</evidence>
<feature type="domain" description="4Fe-4S ferredoxin-type" evidence="8">
    <location>
        <begin position="170"/>
        <end position="199"/>
    </location>
</feature>
<dbReference type="PANTHER" id="PTHR43687:SF1">
    <property type="entry name" value="FERREDOXIN III"/>
    <property type="match status" value="1"/>
</dbReference>
<accession>A0A6N2SK12</accession>
<dbReference type="InterPro" id="IPR017896">
    <property type="entry name" value="4Fe4S_Fe-S-bd"/>
</dbReference>
<dbReference type="GO" id="GO:0046872">
    <property type="term" value="F:metal ion binding"/>
    <property type="evidence" value="ECO:0007669"/>
    <property type="project" value="UniProtKB-KW"/>
</dbReference>
<reference evidence="9" key="1">
    <citation type="submission" date="2019-11" db="EMBL/GenBank/DDBJ databases">
        <authorList>
            <person name="Feng L."/>
        </authorList>
    </citation>
    <scope>NUCLEOTIDE SEQUENCE</scope>
    <source>
        <strain evidence="9">CAmalonaticusLFYP1</strain>
    </source>
</reference>
<keyword evidence="2 7" id="KW-0963">Cytoplasm</keyword>
<feature type="binding site" evidence="7">
    <location>
        <position position="117"/>
    </location>
    <ligand>
        <name>[4Fe-4S] cluster</name>
        <dbReference type="ChEBI" id="CHEBI:49883"/>
        <label>2</label>
    </ligand>
</feature>
<comment type="subcellular location">
    <subcellularLocation>
        <location evidence="7">Cytoplasm</location>
    </subcellularLocation>
</comment>
<name>A0A6N2SK12_CITAM</name>
<dbReference type="Pfam" id="PF12838">
    <property type="entry name" value="Fer4_7"/>
    <property type="match status" value="2"/>
</dbReference>
<dbReference type="CDD" id="cd10564">
    <property type="entry name" value="NapF_like"/>
    <property type="match status" value="1"/>
</dbReference>
<gene>
    <name evidence="7" type="primary">napF</name>
    <name evidence="9" type="ORF">CALFYP1_02149</name>
</gene>
<feature type="binding site" evidence="7">
    <location>
        <position position="185"/>
    </location>
    <ligand>
        <name>[4Fe-4S] cluster</name>
        <dbReference type="ChEBI" id="CHEBI:49883"/>
        <label>3</label>
    </ligand>
</feature>
<feature type="binding site" evidence="7">
    <location>
        <position position="85"/>
    </location>
    <ligand>
        <name>[4Fe-4S] cluster</name>
        <dbReference type="ChEBI" id="CHEBI:49883"/>
        <label>1</label>
    </ligand>
</feature>
<comment type="function">
    <text evidence="7">Could be involved in the maturation of NapA, the catalytic subunit of the periplasmic nitrate reductase, before its export into the periplasm.</text>
</comment>
<feature type="binding site" evidence="7">
    <location>
        <position position="81"/>
    </location>
    <ligand>
        <name>[4Fe-4S] cluster</name>
        <dbReference type="ChEBI" id="CHEBI:49883"/>
        <label>1</label>
    </ligand>
</feature>
<dbReference type="GO" id="GO:0051539">
    <property type="term" value="F:4 iron, 4 sulfur cluster binding"/>
    <property type="evidence" value="ECO:0007669"/>
    <property type="project" value="UniProtKB-UniRule"/>
</dbReference>
<feature type="domain" description="4Fe-4S ferredoxin-type" evidence="8">
    <location>
        <begin position="66"/>
        <end position="95"/>
    </location>
</feature>
<dbReference type="FunFam" id="3.30.70.20:FF:000024">
    <property type="entry name" value="Ferredoxin-type protein NapF"/>
    <property type="match status" value="1"/>
</dbReference>
<feature type="binding site" evidence="7">
    <location>
        <position position="189"/>
    </location>
    <ligand>
        <name>[4Fe-4S] cluster</name>
        <dbReference type="ChEBI" id="CHEBI:49883"/>
        <label>3</label>
    </ligand>
</feature>
<evidence type="ECO:0000256" key="4">
    <source>
        <dbReference type="ARBA" id="ARBA00022737"/>
    </source>
</evidence>
<feature type="binding site" evidence="7">
    <location>
        <position position="182"/>
    </location>
    <ligand>
        <name>[4Fe-4S] cluster</name>
        <dbReference type="ChEBI" id="CHEBI:49883"/>
        <label>3</label>
    </ligand>
</feature>
<evidence type="ECO:0000256" key="5">
    <source>
        <dbReference type="ARBA" id="ARBA00023004"/>
    </source>
</evidence>
<evidence type="ECO:0000256" key="3">
    <source>
        <dbReference type="ARBA" id="ARBA00022723"/>
    </source>
</evidence>
<dbReference type="InterPro" id="IPR050572">
    <property type="entry name" value="Fe-S_Ferredoxin"/>
</dbReference>
<evidence type="ECO:0000256" key="7">
    <source>
        <dbReference type="HAMAP-Rule" id="MF_02201"/>
    </source>
</evidence>
<keyword evidence="3 7" id="KW-0479">Metal-binding</keyword>
<evidence type="ECO:0000256" key="6">
    <source>
        <dbReference type="ARBA" id="ARBA00023014"/>
    </source>
</evidence>
<keyword evidence="6 7" id="KW-0411">Iron-sulfur</keyword>
<feature type="binding site" evidence="7">
    <location>
        <position position="107"/>
    </location>
    <ligand>
        <name>[4Fe-4S] cluster</name>
        <dbReference type="ChEBI" id="CHEBI:49883"/>
        <label>2</label>
    </ligand>
</feature>
<dbReference type="InterPro" id="IPR017900">
    <property type="entry name" value="4Fe4S_Fe_S_CS"/>
</dbReference>
<keyword evidence="1 7" id="KW-0004">4Fe-4S</keyword>
<dbReference type="GO" id="GO:0005737">
    <property type="term" value="C:cytoplasm"/>
    <property type="evidence" value="ECO:0007669"/>
    <property type="project" value="UniProtKB-SubCell"/>
</dbReference>
<feature type="binding site" evidence="7">
    <location>
        <position position="113"/>
    </location>
    <ligand>
        <name>[4Fe-4S] cluster</name>
        <dbReference type="ChEBI" id="CHEBI:49883"/>
        <label>2</label>
    </ligand>
</feature>
<dbReference type="AlphaFoldDB" id="A0A6N2SK12"/>